<proteinExistence type="predicted"/>
<accession>A0ABR8X3Y8</accession>
<protein>
    <recommendedName>
        <fullName evidence="5">Lipoprotein</fullName>
    </recommendedName>
</protein>
<dbReference type="RefSeq" id="WP_191765950.1">
    <property type="nucleotide sequence ID" value="NZ_JACSPM010000002.1"/>
</dbReference>
<feature type="region of interest" description="Disordered" evidence="1">
    <location>
        <begin position="31"/>
        <end position="50"/>
    </location>
</feature>
<evidence type="ECO:0008006" key="5">
    <source>
        <dbReference type="Google" id="ProtNLM"/>
    </source>
</evidence>
<organism evidence="3 4">
    <name type="scientific">Microbacterium gallinarum</name>
    <dbReference type="NCBI Taxonomy" id="2762209"/>
    <lineage>
        <taxon>Bacteria</taxon>
        <taxon>Bacillati</taxon>
        <taxon>Actinomycetota</taxon>
        <taxon>Actinomycetes</taxon>
        <taxon>Micrococcales</taxon>
        <taxon>Microbacteriaceae</taxon>
        <taxon>Microbacterium</taxon>
    </lineage>
</organism>
<keyword evidence="2" id="KW-0732">Signal</keyword>
<sequence length="155" mass="15789">MRTTPLSHRFAALTVAAVALLGLTGCTGSGGAAGTPASSGGSDGGTQTTSEACDLVNDIMTDASAQFENMDPNDPDAVVEAMDAAVQSLAEASDQVTNAEVKAILPELQSMFGQVADLMSAIVEGDTSKVGELEELGEGFQETGARFQELCTPTE</sequence>
<gene>
    <name evidence="3" type="ORF">H9622_08465</name>
</gene>
<evidence type="ECO:0000256" key="1">
    <source>
        <dbReference type="SAM" id="MobiDB-lite"/>
    </source>
</evidence>
<evidence type="ECO:0000256" key="2">
    <source>
        <dbReference type="SAM" id="SignalP"/>
    </source>
</evidence>
<evidence type="ECO:0000313" key="4">
    <source>
        <dbReference type="Proteomes" id="UP000602532"/>
    </source>
</evidence>
<reference evidence="3 4" key="1">
    <citation type="submission" date="2020-08" db="EMBL/GenBank/DDBJ databases">
        <title>A Genomic Blueprint of the Chicken Gut Microbiome.</title>
        <authorList>
            <person name="Gilroy R."/>
            <person name="Ravi A."/>
            <person name="Getino M."/>
            <person name="Pursley I."/>
            <person name="Horton D.L."/>
            <person name="Alikhan N.-F."/>
            <person name="Baker D."/>
            <person name="Gharbi K."/>
            <person name="Hall N."/>
            <person name="Watson M."/>
            <person name="Adriaenssens E.M."/>
            <person name="Foster-Nyarko E."/>
            <person name="Jarju S."/>
            <person name="Secka A."/>
            <person name="Antonio M."/>
            <person name="Oren A."/>
            <person name="Chaudhuri R."/>
            <person name="La Ragione R.M."/>
            <person name="Hildebrand F."/>
            <person name="Pallen M.J."/>
        </authorList>
    </citation>
    <scope>NUCLEOTIDE SEQUENCE [LARGE SCALE GENOMIC DNA]</scope>
    <source>
        <strain evidence="3 4">Sa1CUA4</strain>
    </source>
</reference>
<feature type="chain" id="PRO_5045754534" description="Lipoprotein" evidence="2">
    <location>
        <begin position="33"/>
        <end position="155"/>
    </location>
</feature>
<dbReference type="PROSITE" id="PS51257">
    <property type="entry name" value="PROKAR_LIPOPROTEIN"/>
    <property type="match status" value="1"/>
</dbReference>
<dbReference type="EMBL" id="JACSPM010000002">
    <property type="protein sequence ID" value="MBD8023621.1"/>
    <property type="molecule type" value="Genomic_DNA"/>
</dbReference>
<dbReference type="Proteomes" id="UP000602532">
    <property type="component" value="Unassembled WGS sequence"/>
</dbReference>
<keyword evidence="4" id="KW-1185">Reference proteome</keyword>
<comment type="caution">
    <text evidence="3">The sequence shown here is derived from an EMBL/GenBank/DDBJ whole genome shotgun (WGS) entry which is preliminary data.</text>
</comment>
<evidence type="ECO:0000313" key="3">
    <source>
        <dbReference type="EMBL" id="MBD8023621.1"/>
    </source>
</evidence>
<feature type="compositionally biased region" description="Low complexity" evidence="1">
    <location>
        <begin position="34"/>
        <end position="50"/>
    </location>
</feature>
<feature type="signal peptide" evidence="2">
    <location>
        <begin position="1"/>
        <end position="32"/>
    </location>
</feature>
<name>A0ABR8X3Y8_9MICO</name>